<proteinExistence type="predicted"/>
<protein>
    <submittedName>
        <fullName evidence="1">Protein N-lysine methyltransferase family protein</fullName>
    </submittedName>
</protein>
<dbReference type="RefSeq" id="WP_237875433.1">
    <property type="nucleotide sequence ID" value="NZ_JAKLTR010000016.1"/>
</dbReference>
<sequence>MHTPTASIKNIAITESRSIRLYVPDPVSVKNLYKQDQRTFPYWSQIWPAALGLCTFLEKHTGLLQNKTVLELAAGLGLPSLLAAGYCRSVTMSDYLPEPVELMRSSIILNQLSNAKASILNWNDLPETIGAEVVLLSDINYEPEVFETVFTVIRRFISDGATIILSTPQRLMAKPFIERLLVYCKLQEEIIVHSNNELIPITLLVLTSDQISID</sequence>
<comment type="caution">
    <text evidence="1">The sequence shown here is derived from an EMBL/GenBank/DDBJ whole genome shotgun (WGS) entry which is preliminary data.</text>
</comment>
<dbReference type="Proteomes" id="UP001165367">
    <property type="component" value="Unassembled WGS sequence"/>
</dbReference>
<reference evidence="1" key="1">
    <citation type="submission" date="2022-01" db="EMBL/GenBank/DDBJ databases">
        <authorList>
            <person name="Jo J.-H."/>
            <person name="Im W.-T."/>
        </authorList>
    </citation>
    <scope>NUCLEOTIDE SEQUENCE</scope>
    <source>
        <strain evidence="1">NA20</strain>
    </source>
</reference>
<evidence type="ECO:0000313" key="2">
    <source>
        <dbReference type="Proteomes" id="UP001165367"/>
    </source>
</evidence>
<dbReference type="InterPro" id="IPR019410">
    <property type="entry name" value="Methyltransf_16"/>
</dbReference>
<gene>
    <name evidence="1" type="ORF">LZZ85_21545</name>
</gene>
<organism evidence="1 2">
    <name type="scientific">Terrimonas ginsenosidimutans</name>
    <dbReference type="NCBI Taxonomy" id="2908004"/>
    <lineage>
        <taxon>Bacteria</taxon>
        <taxon>Pseudomonadati</taxon>
        <taxon>Bacteroidota</taxon>
        <taxon>Chitinophagia</taxon>
        <taxon>Chitinophagales</taxon>
        <taxon>Chitinophagaceae</taxon>
        <taxon>Terrimonas</taxon>
    </lineage>
</organism>
<dbReference type="CDD" id="cd02440">
    <property type="entry name" value="AdoMet_MTases"/>
    <property type="match status" value="1"/>
</dbReference>
<dbReference type="PANTHER" id="PTHR14614">
    <property type="entry name" value="HEPATOCELLULAR CARCINOMA-ASSOCIATED ANTIGEN"/>
    <property type="match status" value="1"/>
</dbReference>
<keyword evidence="1" id="KW-0808">Transferase</keyword>
<dbReference type="InterPro" id="IPR029063">
    <property type="entry name" value="SAM-dependent_MTases_sf"/>
</dbReference>
<keyword evidence="1" id="KW-0489">Methyltransferase</keyword>
<dbReference type="SUPFAM" id="SSF53335">
    <property type="entry name" value="S-adenosyl-L-methionine-dependent methyltransferases"/>
    <property type="match status" value="1"/>
</dbReference>
<evidence type="ECO:0000313" key="1">
    <source>
        <dbReference type="EMBL" id="MCG2616896.1"/>
    </source>
</evidence>
<dbReference type="Gene3D" id="3.40.50.150">
    <property type="entry name" value="Vaccinia Virus protein VP39"/>
    <property type="match status" value="1"/>
</dbReference>
<keyword evidence="2" id="KW-1185">Reference proteome</keyword>
<dbReference type="GO" id="GO:0008168">
    <property type="term" value="F:methyltransferase activity"/>
    <property type="evidence" value="ECO:0007669"/>
    <property type="project" value="UniProtKB-KW"/>
</dbReference>
<dbReference type="Pfam" id="PF10294">
    <property type="entry name" value="Methyltransf_16"/>
    <property type="match status" value="1"/>
</dbReference>
<dbReference type="EMBL" id="JAKLTR010000016">
    <property type="protein sequence ID" value="MCG2616896.1"/>
    <property type="molecule type" value="Genomic_DNA"/>
</dbReference>
<accession>A0ABS9KX24</accession>
<dbReference type="GO" id="GO:0032259">
    <property type="term" value="P:methylation"/>
    <property type="evidence" value="ECO:0007669"/>
    <property type="project" value="UniProtKB-KW"/>
</dbReference>
<name>A0ABS9KX24_9BACT</name>